<protein>
    <submittedName>
        <fullName evidence="3">Microcystin-dependent protein</fullName>
    </submittedName>
</protein>
<comment type="caution">
    <text evidence="3">The sequence shown here is derived from an EMBL/GenBank/DDBJ whole genome shotgun (WGS) entry which is preliminary data.</text>
</comment>
<accession>A0AA45WYE8</accession>
<organism evidence="3 4">
    <name type="scientific">Anoxynatronum buryatiense</name>
    <dbReference type="NCBI Taxonomy" id="489973"/>
    <lineage>
        <taxon>Bacteria</taxon>
        <taxon>Bacillati</taxon>
        <taxon>Bacillota</taxon>
        <taxon>Clostridia</taxon>
        <taxon>Eubacteriales</taxon>
        <taxon>Clostridiaceae</taxon>
        <taxon>Anoxynatronum</taxon>
    </lineage>
</organism>
<evidence type="ECO:0000256" key="1">
    <source>
        <dbReference type="SAM" id="SignalP"/>
    </source>
</evidence>
<gene>
    <name evidence="3" type="ORF">SAMN06296020_1176</name>
</gene>
<dbReference type="AlphaFoldDB" id="A0AA45WYE8"/>
<evidence type="ECO:0000313" key="4">
    <source>
        <dbReference type="Proteomes" id="UP001158066"/>
    </source>
</evidence>
<dbReference type="Pfam" id="PF07484">
    <property type="entry name" value="Collar"/>
    <property type="match status" value="1"/>
</dbReference>
<dbReference type="InterPro" id="IPR037053">
    <property type="entry name" value="Phage_tail_collar_dom_sf"/>
</dbReference>
<feature type="signal peptide" evidence="1">
    <location>
        <begin position="1"/>
        <end position="25"/>
    </location>
</feature>
<dbReference type="RefSeq" id="WP_283410501.1">
    <property type="nucleotide sequence ID" value="NZ_FXUF01000017.1"/>
</dbReference>
<dbReference type="Gene3D" id="3.90.1340.10">
    <property type="entry name" value="Phage tail collar domain"/>
    <property type="match status" value="1"/>
</dbReference>
<feature type="chain" id="PRO_5041295917" evidence="1">
    <location>
        <begin position="26"/>
        <end position="220"/>
    </location>
</feature>
<dbReference type="Proteomes" id="UP001158066">
    <property type="component" value="Unassembled WGS sequence"/>
</dbReference>
<feature type="domain" description="Phage tail collar" evidence="2">
    <location>
        <begin position="31"/>
        <end position="89"/>
    </location>
</feature>
<evidence type="ECO:0000259" key="2">
    <source>
        <dbReference type="Pfam" id="PF07484"/>
    </source>
</evidence>
<dbReference type="InterPro" id="IPR011083">
    <property type="entry name" value="Phage_tail_collar_dom"/>
</dbReference>
<proteinExistence type="predicted"/>
<keyword evidence="4" id="KW-1185">Reference proteome</keyword>
<evidence type="ECO:0000313" key="3">
    <source>
        <dbReference type="EMBL" id="SMP68459.1"/>
    </source>
</evidence>
<dbReference type="EMBL" id="FXUF01000017">
    <property type="protein sequence ID" value="SMP68459.1"/>
    <property type="molecule type" value="Genomic_DNA"/>
</dbReference>
<sequence length="220" mass="23836">MKRKMMKIIMVTLILCSFFTMQSWARDPFIGEITIFAGSGDKPPAGWAFCEGQLLPISQNTALFSLLGTTYGGDGKTTFALPDLRGRVPVHPGQGTGLTDRSLGEEMGTKEVTLIEAQMPAHRHEITMDLEVEGTIKVSDAMGNSPEPQANHVLSRGNENERIYSDGVGAAVETATVNETGTDALVTFTDAGESLPVSNMQPYITVRYIIALQGIYPQRP</sequence>
<reference evidence="3" key="1">
    <citation type="submission" date="2017-05" db="EMBL/GenBank/DDBJ databases">
        <authorList>
            <person name="Varghese N."/>
            <person name="Submissions S."/>
        </authorList>
    </citation>
    <scope>NUCLEOTIDE SEQUENCE</scope>
    <source>
        <strain evidence="3">Su22</strain>
    </source>
</reference>
<keyword evidence="1" id="KW-0732">Signal</keyword>
<name>A0AA45WYE8_9CLOT</name>
<dbReference type="SUPFAM" id="SSF88874">
    <property type="entry name" value="Receptor-binding domain of short tail fibre protein gp12"/>
    <property type="match status" value="1"/>
</dbReference>